<keyword evidence="1" id="KW-0520">NAD</keyword>
<keyword evidence="1" id="KW-0808">Transferase</keyword>
<keyword evidence="1" id="KW-0328">Glycosyltransferase</keyword>
<accession>A0A0G4EAA9</accession>
<feature type="compositionally biased region" description="Basic and acidic residues" evidence="2">
    <location>
        <begin position="1490"/>
        <end position="1504"/>
    </location>
</feature>
<feature type="region of interest" description="Disordered" evidence="2">
    <location>
        <begin position="1472"/>
        <end position="1559"/>
    </location>
</feature>
<keyword evidence="3" id="KW-0472">Membrane</keyword>
<dbReference type="VEuPathDB" id="CryptoDB:Vbra_11125"/>
<dbReference type="Pfam" id="PF00644">
    <property type="entry name" value="PARP"/>
    <property type="match status" value="1"/>
</dbReference>
<evidence type="ECO:0000256" key="3">
    <source>
        <dbReference type="SAM" id="Phobius"/>
    </source>
</evidence>
<dbReference type="InterPro" id="IPR012317">
    <property type="entry name" value="Poly(ADP-ribose)pol_cat_dom"/>
</dbReference>
<dbReference type="SUPFAM" id="SSF56399">
    <property type="entry name" value="ADP-ribosylation"/>
    <property type="match status" value="1"/>
</dbReference>
<dbReference type="EC" id="2.4.2.-" evidence="1"/>
<organism evidence="6 7">
    <name type="scientific">Vitrella brassicaformis (strain CCMP3155)</name>
    <dbReference type="NCBI Taxonomy" id="1169540"/>
    <lineage>
        <taxon>Eukaryota</taxon>
        <taxon>Sar</taxon>
        <taxon>Alveolata</taxon>
        <taxon>Colpodellida</taxon>
        <taxon>Vitrellaceae</taxon>
        <taxon>Vitrella</taxon>
    </lineage>
</organism>
<keyword evidence="3" id="KW-1133">Transmembrane helix</keyword>
<feature type="region of interest" description="Disordered" evidence="2">
    <location>
        <begin position="1193"/>
        <end position="1213"/>
    </location>
</feature>
<proteinExistence type="predicted"/>
<feature type="chain" id="PRO_5005187346" description="Poly [ADP-ribose] polymerase" evidence="4">
    <location>
        <begin position="24"/>
        <end position="1559"/>
    </location>
</feature>
<evidence type="ECO:0000256" key="1">
    <source>
        <dbReference type="RuleBase" id="RU362114"/>
    </source>
</evidence>
<feature type="signal peptide" evidence="4">
    <location>
        <begin position="1"/>
        <end position="23"/>
    </location>
</feature>
<protein>
    <recommendedName>
        <fullName evidence="1">Poly [ADP-ribose] polymerase</fullName>
        <shortName evidence="1">PARP</shortName>
        <ecNumber evidence="1">2.4.2.-</ecNumber>
    </recommendedName>
</protein>
<sequence>MSEIFHLVLVAPLLLIHPRPASCQSKIDLTVTPSPLSTSPAGSCIEVGLSVSIDDLFIGVFQLQAPSGFVFPNGMDRGSSATSECLCFVSDYPAFDVTCQSNTLSIYHDQNDPSYVPLTSFAARVCVQNPRTPLIRPSTQDRFQAVLAPDYERLDLITARGTVPAWSVYPSVERTSAQRTVGSALSAKLSIAFCPDNVAEVEVIAPSFDLSAAQLKSGTVDTTISVLSRGTDALRLSLTPVVPYLVPVVILMEGLTHPSAPMRQSVWTVRAYGGANQGEVGGVTDTEAFPVLALLDTRIVARSDGRYAALANTVTFEVTSSHDIGAHEWLAVASPSGYKIDAASFTPLAGFPAGSGSCAGIFDTDLCSDTTILTQTKGALPANTSARFRLTVQNPAFAAKGSAPLWLIETRSSAFEDLTTNDRALTDPPLIGMLLDTVIMGNSTAPETSSTVTVVFRLSHPIYLPQAAVETHGVALRVTLTPPPGVAPSREASLGLPSSHYEYSVDEDCRAAGEGPPAEDLLRLANDLSNEGASLPPSVTSLAVSSCAAEHTEQDNSAAISFVPFSVDLPPLAGDSTSGLYPVLGTSSWRSFSFQITNPRRLSGGRRWRLTVEAMSSGAWQLTHQSADVSSPLADVGQLPVLVDSSTPIVGEESAVSIFWRPTVSATRPPSRRLSGGSGHTGRLGKRRRAQNGADDVTAVFILLCPEGVTTCRFASRQACINADPPQQLSAPSALVPTPRPMPLYRCTTEAIGGTIVLKGLTQSLAALTNGQVYVIHVDVRQPSAANTAGWTMELYNSDGQSATDVSSIMLSSQLVAATFSAQGYSLLSSDQEMLPITVVPTSRATSTSTKASITFDITRAVPVSLPSSITLRPPIAVQIDCSEPISLSLPTGLPLTTWPPSSTCQPDAIGSTVLTVTLDPSQGLAEGRYGLLVSVSHPSAGLSAGVGTGWRVEVVVRGQLYGMGIKDSYETSEDEPTWDQDLDGISRGAAFGDCEAVALKVASADPSVQLASSIVTEGTTAGFITLGQVGGDYRRAAPDIEGKPQWTHKDRAAVRIEWTYSYTGVWRVIVSGSGSVARQTALWTPLDTSLPPLGPVWRNVHGQLVILSGKCAESSKSGNNVVLLVIYASVPTTVLLVIGVLVRLWFIRRRKQRWIRKIYTTHDTSGATTHREQKERKYLRLPSYWETNPLKDRPGQADVPGRTLTSDTSARDAKAKAHLQSERFELGDRERRLVQHLMNETFLDRRTRDREGRMPKWLKVTSVHRIENPRLWTEYCVKRYEMLREVRTLEDELYKMSNIRTMAAWQHVNPSTTHSLVPEVNETYLFHGTSMEAAEAIADSGFMIKLAGTGAGTLYGKGIYFTECSSKGDEYTSTTAAPATSTDRDTTSAATANEADPPVYSMLLCRVCLGHIFWTPEDRPTPMQLYKLVKGGPHHSVLGDRETAKGTYREFIVYEPDQAYPEYLIRYCRRAHPKKSERRKRRPKGKTHKQADMAEGEPRHSDEAIASEEEMSPVAAGGGGRAGEARRRRSEEADNNETDVSSDDTLTDGQDRDGGRVG</sequence>
<dbReference type="Gene3D" id="3.90.228.10">
    <property type="match status" value="1"/>
</dbReference>
<keyword evidence="3" id="KW-0812">Transmembrane</keyword>
<dbReference type="PANTHER" id="PTHR45740:SF2">
    <property type="entry name" value="POLY [ADP-RIBOSE] POLYMERASE"/>
    <property type="match status" value="1"/>
</dbReference>
<dbReference type="GO" id="GO:1990404">
    <property type="term" value="F:NAD+-protein mono-ADP-ribosyltransferase activity"/>
    <property type="evidence" value="ECO:0007669"/>
    <property type="project" value="TreeGrafter"/>
</dbReference>
<evidence type="ECO:0000259" key="5">
    <source>
        <dbReference type="PROSITE" id="PS51059"/>
    </source>
</evidence>
<dbReference type="STRING" id="1169540.A0A0G4EAA9"/>
<feature type="compositionally biased region" description="Basic and acidic residues" evidence="2">
    <location>
        <begin position="1550"/>
        <end position="1559"/>
    </location>
</feature>
<dbReference type="GO" id="GO:0005634">
    <property type="term" value="C:nucleus"/>
    <property type="evidence" value="ECO:0007669"/>
    <property type="project" value="TreeGrafter"/>
</dbReference>
<evidence type="ECO:0000256" key="4">
    <source>
        <dbReference type="SAM" id="SignalP"/>
    </source>
</evidence>
<evidence type="ECO:0000313" key="7">
    <source>
        <dbReference type="Proteomes" id="UP000041254"/>
    </source>
</evidence>
<dbReference type="InParanoid" id="A0A0G4EAA9"/>
<feature type="domain" description="PARP catalytic" evidence="5">
    <location>
        <begin position="1209"/>
        <end position="1477"/>
    </location>
</feature>
<feature type="transmembrane region" description="Helical" evidence="3">
    <location>
        <begin position="1122"/>
        <end position="1147"/>
    </location>
</feature>
<dbReference type="PANTHER" id="PTHR45740">
    <property type="entry name" value="POLY [ADP-RIBOSE] POLYMERASE"/>
    <property type="match status" value="1"/>
</dbReference>
<gene>
    <name evidence="6" type="ORF">Vbra_11125</name>
</gene>
<feature type="compositionally biased region" description="Basic residues" evidence="2">
    <location>
        <begin position="1472"/>
        <end position="1489"/>
    </location>
</feature>
<feature type="compositionally biased region" description="Acidic residues" evidence="2">
    <location>
        <begin position="1534"/>
        <end position="1547"/>
    </location>
</feature>
<dbReference type="GO" id="GO:0003950">
    <property type="term" value="F:NAD+ poly-ADP-ribosyltransferase activity"/>
    <property type="evidence" value="ECO:0007669"/>
    <property type="project" value="UniProtKB-UniRule"/>
</dbReference>
<keyword evidence="7" id="KW-1185">Reference proteome</keyword>
<dbReference type="InterPro" id="IPR051712">
    <property type="entry name" value="ARTD-AVP"/>
</dbReference>
<feature type="compositionally biased region" description="Basic and acidic residues" evidence="2">
    <location>
        <begin position="1524"/>
        <end position="1533"/>
    </location>
</feature>
<feature type="compositionally biased region" description="Low complexity" evidence="2">
    <location>
        <begin position="1373"/>
        <end position="1393"/>
    </location>
</feature>
<dbReference type="OrthoDB" id="408212at2759"/>
<feature type="region of interest" description="Disordered" evidence="2">
    <location>
        <begin position="667"/>
        <end position="690"/>
    </location>
</feature>
<evidence type="ECO:0000313" key="6">
    <source>
        <dbReference type="EMBL" id="CEL92888.1"/>
    </source>
</evidence>
<dbReference type="Proteomes" id="UP000041254">
    <property type="component" value="Unassembled WGS sequence"/>
</dbReference>
<keyword evidence="4" id="KW-0732">Signal</keyword>
<name>A0A0G4EAA9_VITBC</name>
<dbReference type="PROSITE" id="PS51059">
    <property type="entry name" value="PARP_CATALYTIC"/>
    <property type="match status" value="1"/>
</dbReference>
<reference evidence="6 7" key="1">
    <citation type="submission" date="2014-11" db="EMBL/GenBank/DDBJ databases">
        <authorList>
            <person name="Zhu J."/>
            <person name="Qi W."/>
            <person name="Song R."/>
        </authorList>
    </citation>
    <scope>NUCLEOTIDE SEQUENCE [LARGE SCALE GENOMIC DNA]</scope>
</reference>
<evidence type="ECO:0000256" key="2">
    <source>
        <dbReference type="SAM" id="MobiDB-lite"/>
    </source>
</evidence>
<feature type="region of interest" description="Disordered" evidence="2">
    <location>
        <begin position="1372"/>
        <end position="1394"/>
    </location>
</feature>
<dbReference type="EMBL" id="CDMY01000117">
    <property type="protein sequence ID" value="CEL92888.1"/>
    <property type="molecule type" value="Genomic_DNA"/>
</dbReference>